<evidence type="ECO:0000256" key="3">
    <source>
        <dbReference type="ARBA" id="ARBA00012646"/>
    </source>
</evidence>
<evidence type="ECO:0000256" key="7">
    <source>
        <dbReference type="ARBA" id="ARBA00022801"/>
    </source>
</evidence>
<comment type="similarity">
    <text evidence="2">Belongs to the low molecular weight phosphotyrosine protein phosphatase family.</text>
</comment>
<name>A0A836AIF8_SHEEP</name>
<feature type="active site" evidence="13">
    <location>
        <position position="19"/>
    </location>
</feature>
<dbReference type="Pfam" id="PF01451">
    <property type="entry name" value="LMWPc"/>
    <property type="match status" value="1"/>
</dbReference>
<sequence>MAEQVTKSVLFVCLGNICRSPIAEAVFRKLVTDQSISDNWRIDSAATSTYELGNPPDYRGQACMKKHGIPMSHVARQVTKEDFATFDYILCMDESNLRDLNRKSNQVKNCRAKIELLGSYDPQKQLIIEDPYYGNEADFETVYQQCVRCCRAFLEKTSLQEAEVMVWHGKKHLPLQACPDIFMGQDHRRATWAQLTAREQSRMWMQDVGCALQGARETLDCTVTNQLSVGNCGLKLLELEEINLSKHYKAILA</sequence>
<dbReference type="EC" id="3.1.3.48" evidence="4"/>
<evidence type="ECO:0000256" key="4">
    <source>
        <dbReference type="ARBA" id="ARBA00013064"/>
    </source>
</evidence>
<evidence type="ECO:0000256" key="10">
    <source>
        <dbReference type="ARBA" id="ARBA00033695"/>
    </source>
</evidence>
<comment type="subunit">
    <text evidence="12">Interacts with EPHA2; dephosphorylates EPHA2. Interacts with EPHB1. Interacts with the SH3 domain of SPTAN1.</text>
</comment>
<evidence type="ECO:0000256" key="11">
    <source>
        <dbReference type="ARBA" id="ARBA00051341"/>
    </source>
</evidence>
<dbReference type="GO" id="GO:0005737">
    <property type="term" value="C:cytoplasm"/>
    <property type="evidence" value="ECO:0007669"/>
    <property type="project" value="UniProtKB-SubCell"/>
</dbReference>
<evidence type="ECO:0000256" key="2">
    <source>
        <dbReference type="ARBA" id="ARBA00011063"/>
    </source>
</evidence>
<evidence type="ECO:0000256" key="1">
    <source>
        <dbReference type="ARBA" id="ARBA00004496"/>
    </source>
</evidence>
<dbReference type="PANTHER" id="PTHR11717">
    <property type="entry name" value="LOW MOLECULAR WEIGHT PROTEIN TYROSINE PHOSPHATASE"/>
    <property type="match status" value="1"/>
</dbReference>
<organism evidence="15 16">
    <name type="scientific">Ovis aries</name>
    <name type="common">Sheep</name>
    <dbReference type="NCBI Taxonomy" id="9940"/>
    <lineage>
        <taxon>Eukaryota</taxon>
        <taxon>Metazoa</taxon>
        <taxon>Chordata</taxon>
        <taxon>Craniata</taxon>
        <taxon>Vertebrata</taxon>
        <taxon>Euteleostomi</taxon>
        <taxon>Mammalia</taxon>
        <taxon>Eutheria</taxon>
        <taxon>Laurasiatheria</taxon>
        <taxon>Artiodactyla</taxon>
        <taxon>Ruminantia</taxon>
        <taxon>Pecora</taxon>
        <taxon>Bovidae</taxon>
        <taxon>Caprinae</taxon>
        <taxon>Ovis</taxon>
    </lineage>
</organism>
<dbReference type="PANTHER" id="PTHR11717:SF34">
    <property type="entry name" value="LOW MOLECULAR WEIGHT PHOSPHOTYROSINE PROTEIN PHOSPHATASE"/>
    <property type="match status" value="1"/>
</dbReference>
<reference evidence="15 16" key="1">
    <citation type="submission" date="2020-12" db="EMBL/GenBank/DDBJ databases">
        <title>De novo assembly of Tibetan sheep genome.</title>
        <authorList>
            <person name="Li X."/>
        </authorList>
    </citation>
    <scope>NUCLEOTIDE SEQUENCE [LARGE SCALE GENOMIC DNA]</scope>
    <source>
        <tissue evidence="15">Heart</tissue>
    </source>
</reference>
<comment type="caution">
    <text evidence="15">The sequence shown here is derived from an EMBL/GenBank/DDBJ whole genome shotgun (WGS) entry which is preliminary data.</text>
</comment>
<comment type="catalytic activity">
    <reaction evidence="11">
        <text>O-phospho-L-tyrosyl-[protein] + H2O = L-tyrosyl-[protein] + phosphate</text>
        <dbReference type="Rhea" id="RHEA:10684"/>
        <dbReference type="Rhea" id="RHEA-COMP:10136"/>
        <dbReference type="Rhea" id="RHEA-COMP:20101"/>
        <dbReference type="ChEBI" id="CHEBI:15377"/>
        <dbReference type="ChEBI" id="CHEBI:43474"/>
        <dbReference type="ChEBI" id="CHEBI:46858"/>
        <dbReference type="ChEBI" id="CHEBI:61978"/>
        <dbReference type="EC" id="3.1.3.48"/>
    </reaction>
    <physiologicalReaction direction="left-to-right" evidence="11">
        <dbReference type="Rhea" id="RHEA:10685"/>
    </physiologicalReaction>
</comment>
<evidence type="ECO:0000313" key="15">
    <source>
        <dbReference type="EMBL" id="KAG5212864.1"/>
    </source>
</evidence>
<proteinExistence type="inferred from homology"/>
<evidence type="ECO:0000256" key="13">
    <source>
        <dbReference type="PIRSR" id="PIRSR617867-1"/>
    </source>
</evidence>
<dbReference type="PRINTS" id="PR00720">
    <property type="entry name" value="MAMMALPTPASE"/>
</dbReference>
<feature type="active site" description="Nucleophile" evidence="13">
    <location>
        <position position="13"/>
    </location>
</feature>
<dbReference type="CDD" id="cd16343">
    <property type="entry name" value="LMWPTP"/>
    <property type="match status" value="1"/>
</dbReference>
<dbReference type="InterPro" id="IPR036196">
    <property type="entry name" value="Ptyr_pPase_sf"/>
</dbReference>
<evidence type="ECO:0000256" key="12">
    <source>
        <dbReference type="ARBA" id="ARBA00062457"/>
    </source>
</evidence>
<dbReference type="SMART" id="SM00226">
    <property type="entry name" value="LMWPc"/>
    <property type="match status" value="1"/>
</dbReference>
<evidence type="ECO:0000313" key="16">
    <source>
        <dbReference type="Proteomes" id="UP000664991"/>
    </source>
</evidence>
<comment type="subcellular location">
    <subcellularLocation>
        <location evidence="1">Cytoplasm</location>
    </subcellularLocation>
</comment>
<dbReference type="EC" id="3.1.3.2" evidence="3"/>
<dbReference type="FunFam" id="3.40.50.2300:FF:000105">
    <property type="entry name" value="Low molecular weight phosphotyrosine protein"/>
    <property type="match status" value="1"/>
</dbReference>
<evidence type="ECO:0000259" key="14">
    <source>
        <dbReference type="SMART" id="SM00226"/>
    </source>
</evidence>
<accession>A0A836AIF8</accession>
<keyword evidence="6" id="KW-0963">Cytoplasm</keyword>
<feature type="domain" description="Phosphotyrosine protein phosphatase I" evidence="14">
    <location>
        <begin position="7"/>
        <end position="156"/>
    </location>
</feature>
<feature type="active site" description="Proton donor" evidence="13">
    <location>
        <position position="130"/>
    </location>
</feature>
<dbReference type="GO" id="GO:0004726">
    <property type="term" value="F:non-membrane spanning protein tyrosine phosphatase activity"/>
    <property type="evidence" value="ECO:0007669"/>
    <property type="project" value="InterPro"/>
</dbReference>
<evidence type="ECO:0000256" key="5">
    <source>
        <dbReference type="ARBA" id="ARBA00017603"/>
    </source>
</evidence>
<evidence type="ECO:0000256" key="8">
    <source>
        <dbReference type="ARBA" id="ARBA00022912"/>
    </source>
</evidence>
<keyword evidence="8" id="KW-0904">Protein phosphatase</keyword>
<dbReference type="SUPFAM" id="SSF52788">
    <property type="entry name" value="Phosphotyrosine protein phosphatases I"/>
    <property type="match status" value="1"/>
</dbReference>
<dbReference type="Proteomes" id="UP000664991">
    <property type="component" value="Unassembled WGS sequence"/>
</dbReference>
<dbReference type="Gene3D" id="3.40.50.2300">
    <property type="match status" value="1"/>
</dbReference>
<keyword evidence="7" id="KW-0378">Hydrolase</keyword>
<dbReference type="PRINTS" id="PR00719">
    <property type="entry name" value="LMWPTPASE"/>
</dbReference>
<evidence type="ECO:0000256" key="6">
    <source>
        <dbReference type="ARBA" id="ARBA00022490"/>
    </source>
</evidence>
<dbReference type="InterPro" id="IPR050438">
    <property type="entry name" value="LMW_PTPase"/>
</dbReference>
<dbReference type="InterPro" id="IPR017867">
    <property type="entry name" value="Tyr_phospatase_low_mol_wt"/>
</dbReference>
<dbReference type="InterPro" id="IPR002115">
    <property type="entry name" value="Tyr_Pase_low_mol_wt_mml"/>
</dbReference>
<comment type="catalytic activity">
    <reaction evidence="10">
        <text>a phosphate monoester + H2O = an alcohol + phosphate</text>
        <dbReference type="Rhea" id="RHEA:15017"/>
        <dbReference type="ChEBI" id="CHEBI:15377"/>
        <dbReference type="ChEBI" id="CHEBI:30879"/>
        <dbReference type="ChEBI" id="CHEBI:43474"/>
        <dbReference type="ChEBI" id="CHEBI:67140"/>
        <dbReference type="EC" id="3.1.3.2"/>
    </reaction>
    <physiologicalReaction direction="left-to-right" evidence="10">
        <dbReference type="Rhea" id="RHEA:15018"/>
    </physiologicalReaction>
</comment>
<evidence type="ECO:0000256" key="9">
    <source>
        <dbReference type="ARBA" id="ARBA00032347"/>
    </source>
</evidence>
<protein>
    <recommendedName>
        <fullName evidence="5">Low molecular weight phosphotyrosine protein phosphatase</fullName>
        <ecNumber evidence="3">3.1.3.2</ecNumber>
        <ecNumber evidence="4">3.1.3.48</ecNumber>
    </recommendedName>
    <alternativeName>
        <fullName evidence="9">Low molecular weight cytosolic acid phosphatase</fullName>
    </alternativeName>
</protein>
<dbReference type="EMBL" id="JAEMGP010000002">
    <property type="protein sequence ID" value="KAG5212864.1"/>
    <property type="molecule type" value="Genomic_DNA"/>
</dbReference>
<dbReference type="InterPro" id="IPR023485">
    <property type="entry name" value="Ptyr_pPase"/>
</dbReference>
<gene>
    <name evidence="15" type="ORF">JEQ12_008650</name>
</gene>
<dbReference type="GO" id="GO:0003993">
    <property type="term" value="F:acid phosphatase activity"/>
    <property type="evidence" value="ECO:0007669"/>
    <property type="project" value="UniProtKB-EC"/>
</dbReference>
<dbReference type="AlphaFoldDB" id="A0A836AIF8"/>